<evidence type="ECO:0000313" key="3">
    <source>
        <dbReference type="Proteomes" id="UP000030151"/>
    </source>
</evidence>
<evidence type="ECO:0000256" key="1">
    <source>
        <dbReference type="SAM" id="MobiDB-lite"/>
    </source>
</evidence>
<gene>
    <name evidence="2" type="ORF">X797_001943</name>
</gene>
<protein>
    <submittedName>
        <fullName evidence="2">Uncharacterized protein</fullName>
    </submittedName>
</protein>
<reference evidence="2 3" key="1">
    <citation type="submission" date="2014-02" db="EMBL/GenBank/DDBJ databases">
        <title>The genome sequence of the entomopathogenic fungus Metarhizium robertsii ARSEF 2575.</title>
        <authorList>
            <person name="Giuliano Garisto Donzelli B."/>
            <person name="Roe B.A."/>
            <person name="Macmil S.L."/>
            <person name="Krasnoff S.B."/>
            <person name="Gibson D.M."/>
        </authorList>
    </citation>
    <scope>NUCLEOTIDE SEQUENCE [LARGE SCALE GENOMIC DNA]</scope>
    <source>
        <strain evidence="2 3">ARSEF 2575</strain>
    </source>
</reference>
<dbReference type="AlphaFoldDB" id="A0A0A1V3Q6"/>
<feature type="region of interest" description="Disordered" evidence="1">
    <location>
        <begin position="353"/>
        <end position="374"/>
    </location>
</feature>
<dbReference type="HOGENOM" id="CLU_532182_0_0_1"/>
<sequence>MAKIPGGCSSPLVPPRQEGKKDKLVIAPGKLERWSGSANSTLLSITQYYCTLFLRSLFATGQGLGAMAGTDIRPSIFRPGWQVEIARVFIPTFVILSLGWRTIHKYGVIPFYSHGKSPRHGGEGVPPEADCRGQTCWTPFGLPEGHSTSNSLLYTEYGVRSTGFVAIDDMTVAVTVNTTAMYICTTVVRTGCRIQNLHQGPRQQLRPIQDSVVSVYRGIAKLEQYRQWSRSQTKSTALGSLPSFPPRSVRAGHEEMPICTYRAWVWFVAKFPQARTPYPGKTSQARHLFLFFWKRRQRILTTAWSARGYCTVVVAYIVKRLLHRYGPLLRRRWAPPGDTRRYSESKAILESAKSVSTASGGGSSGQAAKWVPPSRGVGSWTTWRSWLSRRKAENPPIFISTNAQHQLVQGKGKDEHPCPGHAWSGFSAAEASNSTIHNDDDTAMGGLRVVGFETRNRLARTPGSFLSSSNHQGLWAMQADDWDTKLLSPLRSKILPLSAPSGRRRDMGQAVL</sequence>
<proteinExistence type="predicted"/>
<accession>A0A0A1V3Q6</accession>
<comment type="caution">
    <text evidence="2">The sequence shown here is derived from an EMBL/GenBank/DDBJ whole genome shotgun (WGS) entry which is preliminary data.</text>
</comment>
<dbReference type="EMBL" id="JELW01000002">
    <property type="protein sequence ID" value="EXV04271.1"/>
    <property type="molecule type" value="Genomic_DNA"/>
</dbReference>
<evidence type="ECO:0000313" key="2">
    <source>
        <dbReference type="EMBL" id="EXV04271.1"/>
    </source>
</evidence>
<name>A0A0A1V3Q6_9HYPO</name>
<dbReference type="Proteomes" id="UP000030151">
    <property type="component" value="Unassembled WGS sequence"/>
</dbReference>
<organism evidence="2 3">
    <name type="scientific">Metarhizium robertsii</name>
    <dbReference type="NCBI Taxonomy" id="568076"/>
    <lineage>
        <taxon>Eukaryota</taxon>
        <taxon>Fungi</taxon>
        <taxon>Dikarya</taxon>
        <taxon>Ascomycota</taxon>
        <taxon>Pezizomycotina</taxon>
        <taxon>Sordariomycetes</taxon>
        <taxon>Hypocreomycetidae</taxon>
        <taxon>Hypocreales</taxon>
        <taxon>Clavicipitaceae</taxon>
        <taxon>Metarhizium</taxon>
    </lineage>
</organism>